<dbReference type="EMBL" id="JAKGAS010000011">
    <property type="protein sequence ID" value="MCF2949807.1"/>
    <property type="molecule type" value="Genomic_DNA"/>
</dbReference>
<evidence type="ECO:0000313" key="2">
    <source>
        <dbReference type="EMBL" id="MCF2949807.1"/>
    </source>
</evidence>
<dbReference type="InterPro" id="IPR021279">
    <property type="entry name" value="DUF2721"/>
</dbReference>
<reference evidence="2 3" key="1">
    <citation type="submission" date="2022-01" db="EMBL/GenBank/DDBJ databases">
        <title>Paraglaciecola sp. G1-23.</title>
        <authorList>
            <person name="Jin M.S."/>
            <person name="Han D.M."/>
            <person name="Kim H.M."/>
            <person name="Jeon C.O."/>
        </authorList>
    </citation>
    <scope>NUCLEOTIDE SEQUENCE [LARGE SCALE GENOMIC DNA]</scope>
    <source>
        <strain evidence="2 3">G1-23</strain>
    </source>
</reference>
<comment type="caution">
    <text evidence="2">The sequence shown here is derived from an EMBL/GenBank/DDBJ whole genome shotgun (WGS) entry which is preliminary data.</text>
</comment>
<feature type="transmembrane region" description="Helical" evidence="1">
    <location>
        <begin position="80"/>
        <end position="105"/>
    </location>
</feature>
<feature type="transmembrane region" description="Helical" evidence="1">
    <location>
        <begin position="111"/>
        <end position="130"/>
    </location>
</feature>
<feature type="transmembrane region" description="Helical" evidence="1">
    <location>
        <begin position="12"/>
        <end position="32"/>
    </location>
</feature>
<proteinExistence type="predicted"/>
<name>A0ABS9DCQ9_9ALTE</name>
<protein>
    <submittedName>
        <fullName evidence="2">DUF2721 domain-containing protein</fullName>
    </submittedName>
</protein>
<keyword evidence="1" id="KW-0812">Transmembrane</keyword>
<organism evidence="2 3">
    <name type="scientific">Paraglaciecola algarum</name>
    <dbReference type="NCBI Taxonomy" id="3050085"/>
    <lineage>
        <taxon>Bacteria</taxon>
        <taxon>Pseudomonadati</taxon>
        <taxon>Pseudomonadota</taxon>
        <taxon>Gammaproteobacteria</taxon>
        <taxon>Alteromonadales</taxon>
        <taxon>Alteromonadaceae</taxon>
        <taxon>Paraglaciecola</taxon>
    </lineage>
</organism>
<evidence type="ECO:0000313" key="3">
    <source>
        <dbReference type="Proteomes" id="UP001521137"/>
    </source>
</evidence>
<dbReference type="RefSeq" id="WP_235313907.1">
    <property type="nucleotide sequence ID" value="NZ_JAKGAS010000011.1"/>
</dbReference>
<gene>
    <name evidence="2" type="ORF">L0668_16935</name>
</gene>
<sequence length="149" mass="16777">MSSSVTDLAQIIQIVVAPIFMLTGIAGFLNVMSGRLGRIVDRARIMERRVHTIKNPDYLEQSEKELKNLWRRITLINRSIGLCTACALFVCSVVVLLFLGDFLVIDFSQTIVTLFVIALFLLIFALLTFLKEVQLATKTLQMGKELIDD</sequence>
<keyword evidence="3" id="KW-1185">Reference proteome</keyword>
<evidence type="ECO:0000256" key="1">
    <source>
        <dbReference type="SAM" id="Phobius"/>
    </source>
</evidence>
<accession>A0ABS9DCQ9</accession>
<dbReference type="Proteomes" id="UP001521137">
    <property type="component" value="Unassembled WGS sequence"/>
</dbReference>
<dbReference type="Pfam" id="PF11026">
    <property type="entry name" value="DUF2721"/>
    <property type="match status" value="1"/>
</dbReference>
<keyword evidence="1" id="KW-0472">Membrane</keyword>
<keyword evidence="1" id="KW-1133">Transmembrane helix</keyword>